<evidence type="ECO:0000313" key="3">
    <source>
        <dbReference type="Proteomes" id="UP000078224"/>
    </source>
</evidence>
<dbReference type="InterPro" id="IPR035959">
    <property type="entry name" value="RutC-like_sf"/>
</dbReference>
<dbReference type="OrthoDB" id="9806350at2"/>
<dbReference type="Gene3D" id="3.30.1330.40">
    <property type="entry name" value="RutC-like"/>
    <property type="match status" value="1"/>
</dbReference>
<comment type="caution">
    <text evidence="2">The sequence shown here is derived from an EMBL/GenBank/DDBJ whole genome shotgun (WGS) entry which is preliminary data.</text>
</comment>
<dbReference type="InterPro" id="IPR013813">
    <property type="entry name" value="Endoribo_LPSP/chorism_mut-like"/>
</dbReference>
<dbReference type="PANTHER" id="PTHR43760">
    <property type="entry name" value="ENDORIBONUCLEASE-RELATED"/>
    <property type="match status" value="1"/>
</dbReference>
<name>A0A1B7JYE0_9GAMM</name>
<dbReference type="Proteomes" id="UP000078224">
    <property type="component" value="Unassembled WGS sequence"/>
</dbReference>
<evidence type="ECO:0000259" key="1">
    <source>
        <dbReference type="Pfam" id="PF14588"/>
    </source>
</evidence>
<dbReference type="CDD" id="cd02199">
    <property type="entry name" value="YjgF_YER057c_UK114_like_1"/>
    <property type="match status" value="1"/>
</dbReference>
<reference evidence="2 3" key="1">
    <citation type="submission" date="2016-04" db="EMBL/GenBank/DDBJ databases">
        <title>ATOL: Assembling a taxonomically balanced genome-scale reconstruction of the evolutionary history of the Enterobacteriaceae.</title>
        <authorList>
            <person name="Plunkett G.III."/>
            <person name="Neeno-Eckwall E.C."/>
            <person name="Glasner J.D."/>
            <person name="Perna N.T."/>
        </authorList>
    </citation>
    <scope>NUCLEOTIDE SEQUENCE [LARGE SCALE GENOMIC DNA]</scope>
    <source>
        <strain evidence="2 3">ATCC 35613</strain>
    </source>
</reference>
<protein>
    <submittedName>
        <fullName evidence="2">Endoribonuclease L-PSP</fullName>
    </submittedName>
</protein>
<evidence type="ECO:0000313" key="2">
    <source>
        <dbReference type="EMBL" id="OAT52896.1"/>
    </source>
</evidence>
<dbReference type="PANTHER" id="PTHR43760:SF1">
    <property type="entry name" value="ENDORIBONUCLEASE L-PSP_CHORISMATE MUTASE-LIKE DOMAIN-CONTAINING PROTEIN"/>
    <property type="match status" value="1"/>
</dbReference>
<organism evidence="2 3">
    <name type="scientific">Providencia heimbachae ATCC 35613</name>
    <dbReference type="NCBI Taxonomy" id="1354272"/>
    <lineage>
        <taxon>Bacteria</taxon>
        <taxon>Pseudomonadati</taxon>
        <taxon>Pseudomonadota</taxon>
        <taxon>Gammaproteobacteria</taxon>
        <taxon>Enterobacterales</taxon>
        <taxon>Morganellaceae</taxon>
        <taxon>Providencia</taxon>
    </lineage>
</organism>
<accession>A0A1B7JYE0</accession>
<proteinExistence type="predicted"/>
<dbReference type="AlphaFoldDB" id="A0A1B7JYE0"/>
<feature type="domain" description="Endoribonuclease L-PSP/chorismate mutase-like" evidence="1">
    <location>
        <begin position="10"/>
        <end position="140"/>
    </location>
</feature>
<dbReference type="SUPFAM" id="SSF55298">
    <property type="entry name" value="YjgF-like"/>
    <property type="match status" value="1"/>
</dbReference>
<dbReference type="PATRIC" id="fig|1354272.4.peg.1355"/>
<dbReference type="Pfam" id="PF14588">
    <property type="entry name" value="YjgF_endoribonc"/>
    <property type="match status" value="1"/>
</dbReference>
<dbReference type="EMBL" id="LXEW01000019">
    <property type="protein sequence ID" value="OAT52896.1"/>
    <property type="molecule type" value="Genomic_DNA"/>
</dbReference>
<gene>
    <name evidence="2" type="ORF">M998_1338</name>
</gene>
<sequence>MLIEKKLEEKGIKLATPGAPKFSYVSIKQYGDLLYTSGHDCQSNGALIYQGTLGKELTIEQGREAAKQCIINIFSSLKAHLGDLDRIDECIKLLGFVQSTNEFKNQPQVMNGASDFLIEILGEKGKHARSAIGTNTLPFDTPVEIELILKIKPE</sequence>
<dbReference type="RefSeq" id="WP_068908131.1">
    <property type="nucleotide sequence ID" value="NZ_LXEW01000019.1"/>
</dbReference>
<keyword evidence="3" id="KW-1185">Reference proteome</keyword>